<dbReference type="InterPro" id="IPR042617">
    <property type="entry name" value="CTC1-like"/>
</dbReference>
<dbReference type="GO" id="GO:0003697">
    <property type="term" value="F:single-stranded DNA binding"/>
    <property type="evidence" value="ECO:0007669"/>
    <property type="project" value="InterPro"/>
</dbReference>
<feature type="region of interest" description="Disordered" evidence="9">
    <location>
        <begin position="122"/>
        <end position="206"/>
    </location>
</feature>
<feature type="compositionally biased region" description="Polar residues" evidence="9">
    <location>
        <begin position="171"/>
        <end position="187"/>
    </location>
</feature>
<dbReference type="EMBL" id="OE839954">
    <property type="protein sequence ID" value="CAD7589083.1"/>
    <property type="molecule type" value="Genomic_DNA"/>
</dbReference>
<organism evidence="10">
    <name type="scientific">Timema genevievae</name>
    <name type="common">Walking stick</name>
    <dbReference type="NCBI Taxonomy" id="629358"/>
    <lineage>
        <taxon>Eukaryota</taxon>
        <taxon>Metazoa</taxon>
        <taxon>Ecdysozoa</taxon>
        <taxon>Arthropoda</taxon>
        <taxon>Hexapoda</taxon>
        <taxon>Insecta</taxon>
        <taxon>Pterygota</taxon>
        <taxon>Neoptera</taxon>
        <taxon>Polyneoptera</taxon>
        <taxon>Phasmatodea</taxon>
        <taxon>Timematodea</taxon>
        <taxon>Timematoidea</taxon>
        <taxon>Timematidae</taxon>
        <taxon>Timema</taxon>
    </lineage>
</organism>
<dbReference type="GO" id="GO:0045740">
    <property type="term" value="P:positive regulation of DNA replication"/>
    <property type="evidence" value="ECO:0007669"/>
    <property type="project" value="TreeGrafter"/>
</dbReference>
<keyword evidence="5" id="KW-0158">Chromosome</keyword>
<comment type="similarity">
    <text evidence="3">Belongs to the CTC1 family.</text>
</comment>
<protein>
    <recommendedName>
        <fullName evidence="4">CST complex subunit CTC1</fullName>
    </recommendedName>
</protein>
<feature type="region of interest" description="Disordered" evidence="9">
    <location>
        <begin position="1"/>
        <end position="32"/>
    </location>
</feature>
<reference evidence="10" key="1">
    <citation type="submission" date="2020-11" db="EMBL/GenBank/DDBJ databases">
        <authorList>
            <person name="Tran Van P."/>
        </authorList>
    </citation>
    <scope>NUCLEOTIDE SEQUENCE</scope>
</reference>
<evidence type="ECO:0000313" key="10">
    <source>
        <dbReference type="EMBL" id="CAD7589083.1"/>
    </source>
</evidence>
<dbReference type="PANTHER" id="PTHR14865:SF2">
    <property type="entry name" value="CST COMPLEX SUBUNIT CTC1"/>
    <property type="match status" value="1"/>
</dbReference>
<dbReference type="PANTHER" id="PTHR14865">
    <property type="entry name" value="CST COMPLEX SUBUNIT CTC1"/>
    <property type="match status" value="1"/>
</dbReference>
<sequence length="1124" mass="124761">MEKELTSVQSTMKRHHEEEAAQGVKPTQRPMVQKKGRVTAISHVLNSKHGSKVFFLELFTDTRDVVHVASSLESQAVWLTQINIDSSYCFTHLQPRQIVFKPKRNIILSAVPDTQHPLSAVPDTQHPLSAVPDTQHPLSAVPDTQHPLSAVPDTQHPLSAVPDTQHPLSAVPNTQHPLSAVPNTQHPLSAVPDTQHPLSAVPDTQHPLSAVPDTQHPLSAVPDTQHPLSAVPDTQHPLSAVPDTQHPLSAVPDTQHPLSAVPDTQHPLSAVPDTQHPLSAVPDTQHPLSAVPDTQHPLSAVPDTQHPLSAVPDTQHPANCQVFFHRMEASSWFGKPVKYLSALKLKKAALSKSMIVTISFPMSNPTLKCQQGYVTDVFRPLAMFQLDNKLNFCTAMMMKVSDVPQLCVGQHVIVYNVHCVSRDLMMCARSRVSIVPHPEQYVPAGAPGREAEKYLPLIDLSNELRLSFRDILWLKKQFHILEEKFDEKAFHNQLLQSLLASIVQWNRLDRELPPVRKLAAEFLEHKLCDLDKEFLYYQDLLNVSQVSQLGIPELGNWFWNSNLWDGSEEGPEQSQLPLVGYLSSSNGYWMLSDETGSLPCIITGLSADKWHNNIKALSGNIVVIAKFQLIQEVFQVSKYTYLHFSAKDCRPFNLQNNYPTLDSLCSMCEGIQGYTHSCPKGSIRLNPEPGPSSGDSRADHMSCDQRECEVQRSGQELRPQHTNESSGQRLRLGLDCETNSLEVVVHHLSHLMVVSKGAMTTCHMLATITKRNMLANALVVLSSTAEDGEIEVRISSNRSKRVVLLLKGPLLRSVPLIQTGALYHLHTAEANNLFINSNHINNFSKEMKTSGLGTVPQDATFIHRGAPLARRDYYSVSEASSCEMGDGLVTVEGIIFDRLHLEPQFPSELRSVETAGYGVPGRKSIVVKIRDIASAVSVCVYINRWYQRAYPIGLILGAHVALTNLQQKMSDKTSVYFLTSGISSVVVKDMNQPPHFESKEDWGAPCNLLMAVPSKKLLWGTVEMDQLLKVSIQFKCEYCSQPFVRGKCSYVGCWAHSMGEITAVCTFKAHHADKEALVIVKGDNVRVVLDMSENQWCQLKLLAKQTGELVYLRGSVAVSPCRRS</sequence>
<gene>
    <name evidence="10" type="ORF">TGEB3V08_LOCUS3076</name>
</gene>
<comment type="subcellular location">
    <subcellularLocation>
        <location evidence="2">Chromosome</location>
        <location evidence="2">Telomere</location>
    </subcellularLocation>
    <subcellularLocation>
        <location evidence="1">Nucleus</location>
    </subcellularLocation>
</comment>
<keyword evidence="7" id="KW-0238">DNA-binding</keyword>
<dbReference type="Pfam" id="PF15489">
    <property type="entry name" value="CTC1"/>
    <property type="match status" value="1"/>
</dbReference>
<evidence type="ECO:0000256" key="9">
    <source>
        <dbReference type="SAM" id="MobiDB-lite"/>
    </source>
</evidence>
<feature type="region of interest" description="Disordered" evidence="9">
    <location>
        <begin position="682"/>
        <end position="705"/>
    </location>
</feature>
<evidence type="ECO:0000256" key="5">
    <source>
        <dbReference type="ARBA" id="ARBA00022454"/>
    </source>
</evidence>
<dbReference type="GO" id="GO:0042162">
    <property type="term" value="F:telomeric DNA binding"/>
    <property type="evidence" value="ECO:0007669"/>
    <property type="project" value="TreeGrafter"/>
</dbReference>
<evidence type="ECO:0000256" key="7">
    <source>
        <dbReference type="ARBA" id="ARBA00023125"/>
    </source>
</evidence>
<dbReference type="InterPro" id="IPR029156">
    <property type="entry name" value="CTC1"/>
</dbReference>
<dbReference type="AlphaFoldDB" id="A0A7R9PJK6"/>
<evidence type="ECO:0000256" key="1">
    <source>
        <dbReference type="ARBA" id="ARBA00004123"/>
    </source>
</evidence>
<evidence type="ECO:0000256" key="4">
    <source>
        <dbReference type="ARBA" id="ARBA00016175"/>
    </source>
</evidence>
<accession>A0A7R9PJK6</accession>
<keyword evidence="6" id="KW-0779">Telomere</keyword>
<keyword evidence="8" id="KW-0539">Nucleus</keyword>
<proteinExistence type="inferred from homology"/>
<evidence type="ECO:0000256" key="8">
    <source>
        <dbReference type="ARBA" id="ARBA00023242"/>
    </source>
</evidence>
<feature type="compositionally biased region" description="Polar residues" evidence="9">
    <location>
        <begin position="1"/>
        <end position="11"/>
    </location>
</feature>
<evidence type="ECO:0000256" key="2">
    <source>
        <dbReference type="ARBA" id="ARBA00004574"/>
    </source>
</evidence>
<feature type="compositionally biased region" description="Basic and acidic residues" evidence="9">
    <location>
        <begin position="696"/>
        <end position="705"/>
    </location>
</feature>
<dbReference type="GO" id="GO:1990879">
    <property type="term" value="C:CST complex"/>
    <property type="evidence" value="ECO:0007669"/>
    <property type="project" value="TreeGrafter"/>
</dbReference>
<dbReference type="GO" id="GO:0010833">
    <property type="term" value="P:telomere maintenance via telomere lengthening"/>
    <property type="evidence" value="ECO:0007669"/>
    <property type="project" value="TreeGrafter"/>
</dbReference>
<evidence type="ECO:0000256" key="6">
    <source>
        <dbReference type="ARBA" id="ARBA00022895"/>
    </source>
</evidence>
<name>A0A7R9PJK6_TIMGE</name>
<evidence type="ECO:0000256" key="3">
    <source>
        <dbReference type="ARBA" id="ARBA00006332"/>
    </source>
</evidence>